<sequence length="33" mass="3899">MEIINKSAFSIKTEISPYFPKNHQNPSPYRTKM</sequence>
<name>A0A8S5P4R1_9CAUD</name>
<reference evidence="1" key="1">
    <citation type="journal article" date="2021" name="Proc. Natl. Acad. Sci. U.S.A.">
        <title>A Catalog of Tens of Thousands of Viruses from Human Metagenomes Reveals Hidden Associations with Chronic Diseases.</title>
        <authorList>
            <person name="Tisza M.J."/>
            <person name="Buck C.B."/>
        </authorList>
    </citation>
    <scope>NUCLEOTIDE SEQUENCE</scope>
    <source>
        <strain evidence="1">Ctkyp1</strain>
    </source>
</reference>
<organism evidence="1">
    <name type="scientific">Siphoviridae sp. ctkyp1</name>
    <dbReference type="NCBI Taxonomy" id="2825646"/>
    <lineage>
        <taxon>Viruses</taxon>
        <taxon>Duplodnaviria</taxon>
        <taxon>Heunggongvirae</taxon>
        <taxon>Uroviricota</taxon>
        <taxon>Caudoviricetes</taxon>
    </lineage>
</organism>
<protein>
    <submittedName>
        <fullName evidence="1">Uncharacterized protein</fullName>
    </submittedName>
</protein>
<dbReference type="EMBL" id="BK015328">
    <property type="protein sequence ID" value="DAE01624.1"/>
    <property type="molecule type" value="Genomic_DNA"/>
</dbReference>
<proteinExistence type="predicted"/>
<evidence type="ECO:0000313" key="1">
    <source>
        <dbReference type="EMBL" id="DAE01624.1"/>
    </source>
</evidence>
<accession>A0A8S5P4R1</accession>